<dbReference type="Pfam" id="PF00196">
    <property type="entry name" value="GerE"/>
    <property type="match status" value="1"/>
</dbReference>
<evidence type="ECO:0000259" key="4">
    <source>
        <dbReference type="PROSITE" id="PS50043"/>
    </source>
</evidence>
<gene>
    <name evidence="5" type="ORF">GTP46_16380</name>
</gene>
<dbReference type="PROSITE" id="PS50043">
    <property type="entry name" value="HTH_LUXR_2"/>
    <property type="match status" value="1"/>
</dbReference>
<keyword evidence="1" id="KW-0805">Transcription regulation</keyword>
<dbReference type="InterPro" id="IPR016032">
    <property type="entry name" value="Sig_transdc_resp-reg_C-effctor"/>
</dbReference>
<evidence type="ECO:0000256" key="3">
    <source>
        <dbReference type="ARBA" id="ARBA00023163"/>
    </source>
</evidence>
<dbReference type="CDD" id="cd06170">
    <property type="entry name" value="LuxR_C_like"/>
    <property type="match status" value="1"/>
</dbReference>
<dbReference type="InterPro" id="IPR036388">
    <property type="entry name" value="WH-like_DNA-bd_sf"/>
</dbReference>
<dbReference type="Gene3D" id="1.10.10.10">
    <property type="entry name" value="Winged helix-like DNA-binding domain superfamily/Winged helix DNA-binding domain"/>
    <property type="match status" value="1"/>
</dbReference>
<organism evidence="5 6">
    <name type="scientific">Duganella flavida</name>
    <dbReference type="NCBI Taxonomy" id="2692175"/>
    <lineage>
        <taxon>Bacteria</taxon>
        <taxon>Pseudomonadati</taxon>
        <taxon>Pseudomonadota</taxon>
        <taxon>Betaproteobacteria</taxon>
        <taxon>Burkholderiales</taxon>
        <taxon>Oxalobacteraceae</taxon>
        <taxon>Telluria group</taxon>
        <taxon>Duganella</taxon>
    </lineage>
</organism>
<sequence length="307" mass="34008">MELQQYSCLVLDLHDASRALAPTAFQDWAIARLRRDLPFTSARWSVGCIADEDILHSACYGTRPEFDRELHDIRERDDVRQRLVNEVGVTTMKSGHSADRFLRRFDQHHDLHSLVATAVPDASGKLLQVISLYRNESAQPFTDADRVVKQMLAPHLMQAWQGSWSHAQVTRDEPQALLSPDGGVIDADPRFSAMLYAAWPGWCGRRIVLTEAGFEGPPGVTAKVCIVPVAGGVPGAQRVMIRPNRSGALTARERTVAEHYATGLSYKEIAKVLGISPDTVRSYIKCCYTKLAVGNKMQLQAALGCRN</sequence>
<evidence type="ECO:0000256" key="1">
    <source>
        <dbReference type="ARBA" id="ARBA00023015"/>
    </source>
</evidence>
<dbReference type="SUPFAM" id="SSF46894">
    <property type="entry name" value="C-terminal effector domain of the bipartite response regulators"/>
    <property type="match status" value="1"/>
</dbReference>
<keyword evidence="2" id="KW-0238">DNA-binding</keyword>
<name>A0A6L8KB23_9BURK</name>
<dbReference type="RefSeq" id="WP_161007706.1">
    <property type="nucleotide sequence ID" value="NZ_WWCN01000010.1"/>
</dbReference>
<dbReference type="EMBL" id="WWCN01000010">
    <property type="protein sequence ID" value="MYM24225.1"/>
    <property type="molecule type" value="Genomic_DNA"/>
</dbReference>
<accession>A0A6L8KB23</accession>
<keyword evidence="3" id="KW-0804">Transcription</keyword>
<comment type="caution">
    <text evidence="5">The sequence shown here is derived from an EMBL/GenBank/DDBJ whole genome shotgun (WGS) entry which is preliminary data.</text>
</comment>
<dbReference type="PRINTS" id="PR00038">
    <property type="entry name" value="HTHLUXR"/>
</dbReference>
<evidence type="ECO:0000256" key="2">
    <source>
        <dbReference type="ARBA" id="ARBA00023125"/>
    </source>
</evidence>
<feature type="domain" description="HTH luxR-type" evidence="4">
    <location>
        <begin position="242"/>
        <end position="307"/>
    </location>
</feature>
<dbReference type="GO" id="GO:0003677">
    <property type="term" value="F:DNA binding"/>
    <property type="evidence" value="ECO:0007669"/>
    <property type="project" value="UniProtKB-KW"/>
</dbReference>
<protein>
    <recommendedName>
        <fullName evidence="4">HTH luxR-type domain-containing protein</fullName>
    </recommendedName>
</protein>
<reference evidence="5 6" key="1">
    <citation type="submission" date="2019-12" db="EMBL/GenBank/DDBJ databases">
        <title>Novel species isolated from a subtropical stream in China.</title>
        <authorList>
            <person name="Lu H."/>
        </authorList>
    </citation>
    <scope>NUCLEOTIDE SEQUENCE [LARGE SCALE GENOMIC DNA]</scope>
    <source>
        <strain evidence="5 6">FT135W</strain>
    </source>
</reference>
<dbReference type="Proteomes" id="UP000479335">
    <property type="component" value="Unassembled WGS sequence"/>
</dbReference>
<dbReference type="AlphaFoldDB" id="A0A6L8KB23"/>
<dbReference type="PANTHER" id="PTHR44688:SF16">
    <property type="entry name" value="DNA-BINDING TRANSCRIPTIONAL ACTIVATOR DEVR_DOSR"/>
    <property type="match status" value="1"/>
</dbReference>
<proteinExistence type="predicted"/>
<evidence type="ECO:0000313" key="5">
    <source>
        <dbReference type="EMBL" id="MYM24225.1"/>
    </source>
</evidence>
<dbReference type="GO" id="GO:0006355">
    <property type="term" value="P:regulation of DNA-templated transcription"/>
    <property type="evidence" value="ECO:0007669"/>
    <property type="project" value="InterPro"/>
</dbReference>
<keyword evidence="6" id="KW-1185">Reference proteome</keyword>
<dbReference type="SMART" id="SM00421">
    <property type="entry name" value="HTH_LUXR"/>
    <property type="match status" value="1"/>
</dbReference>
<dbReference type="PANTHER" id="PTHR44688">
    <property type="entry name" value="DNA-BINDING TRANSCRIPTIONAL ACTIVATOR DEVR_DOSR"/>
    <property type="match status" value="1"/>
</dbReference>
<evidence type="ECO:0000313" key="6">
    <source>
        <dbReference type="Proteomes" id="UP000479335"/>
    </source>
</evidence>
<dbReference type="InterPro" id="IPR000792">
    <property type="entry name" value="Tscrpt_reg_LuxR_C"/>
</dbReference>